<protein>
    <submittedName>
        <fullName evidence="3">Peptidoglycan/xylan/chitin deacetylase, PgdA/CDA1 family</fullName>
    </submittedName>
</protein>
<dbReference type="Gene3D" id="2.60.40.10">
    <property type="entry name" value="Immunoglobulins"/>
    <property type="match status" value="3"/>
</dbReference>
<dbReference type="InterPro" id="IPR002509">
    <property type="entry name" value="NODB_dom"/>
</dbReference>
<dbReference type="OrthoDB" id="9806342at2"/>
<evidence type="ECO:0000313" key="3">
    <source>
        <dbReference type="EMBL" id="SDY25131.1"/>
    </source>
</evidence>
<dbReference type="Gene3D" id="3.20.20.370">
    <property type="entry name" value="Glycoside hydrolase/deacetylase"/>
    <property type="match status" value="1"/>
</dbReference>
<dbReference type="RefSeq" id="WP_083354465.1">
    <property type="nucleotide sequence ID" value="NZ_FNPG01000011.1"/>
</dbReference>
<dbReference type="PANTHER" id="PTHR10587:SF125">
    <property type="entry name" value="POLYSACCHARIDE DEACETYLASE YHEN-RELATED"/>
    <property type="match status" value="1"/>
</dbReference>
<feature type="transmembrane region" description="Helical" evidence="1">
    <location>
        <begin position="12"/>
        <end position="33"/>
    </location>
</feature>
<dbReference type="GO" id="GO:0005975">
    <property type="term" value="P:carbohydrate metabolic process"/>
    <property type="evidence" value="ECO:0007669"/>
    <property type="project" value="InterPro"/>
</dbReference>
<evidence type="ECO:0000313" key="4">
    <source>
        <dbReference type="Proteomes" id="UP000183918"/>
    </source>
</evidence>
<keyword evidence="1" id="KW-0812">Transmembrane</keyword>
<dbReference type="CDD" id="cd10944">
    <property type="entry name" value="CE4_SmPgdA_like"/>
    <property type="match status" value="1"/>
</dbReference>
<sequence length="484" mass="54001">MLRAYKNTKKSFTVLLIAIVALALLAGVIMAILGKTKKLRIELNGEPKQVVDYASEYKDKGAKATYGNKLIPIGKKAIKVKTIGKVDTKEFKTYEVIYEAEYKGEKATAKRKVEVKDISGPKIKLTKGNVVYVLPGQEYTEDGFKAVDNLDGDVTANVKRTVTKDKITYEVTDKKGNKTTEVRKIVYKDKVPPVITLKGGENVTAYQNIGWKDEYTAIDNLDGDVTKKVKVKGKVDMKKCGTYTLTYTVSDSHNNKATVKRVVKVEKEGTLPPTVPDKKVCYLTFDDGPGPYTNRLLDILKKYNVKATFFVTNLRKDCQADIAREVQEGHSVGVHSFTHDYKKIYASESAYWADFDAMENVIQQETGKTTKLMRFPGGSSNMVSKFNPGVMGRLTQQATEKGYVYFDWNVSSGDAGGTKDTNVVRQNIIQGMQTHNKSVVLCHDIKEFTVNAIESVITWGLQNGYTFLPLDETSFDAHHPVLNK</sequence>
<dbReference type="AlphaFoldDB" id="A0A1H3IBR3"/>
<dbReference type="Proteomes" id="UP000183918">
    <property type="component" value="Unassembled WGS sequence"/>
</dbReference>
<accession>A0A1H3IBR3</accession>
<dbReference type="InterPro" id="IPR013783">
    <property type="entry name" value="Ig-like_fold"/>
</dbReference>
<organism evidence="3 4">
    <name type="scientific">Lachnobacterium bovis DSM 14045</name>
    <dbReference type="NCBI Taxonomy" id="1122142"/>
    <lineage>
        <taxon>Bacteria</taxon>
        <taxon>Bacillati</taxon>
        <taxon>Bacillota</taxon>
        <taxon>Clostridia</taxon>
        <taxon>Lachnospirales</taxon>
        <taxon>Lachnospiraceae</taxon>
        <taxon>Lachnobacterium</taxon>
    </lineage>
</organism>
<dbReference type="Pfam" id="PF01522">
    <property type="entry name" value="Polysacc_deac_1"/>
    <property type="match status" value="1"/>
</dbReference>
<feature type="domain" description="NodB homology" evidence="2">
    <location>
        <begin position="279"/>
        <end position="468"/>
    </location>
</feature>
<dbReference type="SUPFAM" id="SSF88713">
    <property type="entry name" value="Glycoside hydrolase/deacetylase"/>
    <property type="match status" value="1"/>
</dbReference>
<dbReference type="EMBL" id="FNPG01000011">
    <property type="protein sequence ID" value="SDY25131.1"/>
    <property type="molecule type" value="Genomic_DNA"/>
</dbReference>
<dbReference type="STRING" id="1122142.SAMN02910414_01132"/>
<reference evidence="3 4" key="1">
    <citation type="submission" date="2016-10" db="EMBL/GenBank/DDBJ databases">
        <authorList>
            <person name="de Groot N.N."/>
        </authorList>
    </citation>
    <scope>NUCLEOTIDE SEQUENCE [LARGE SCALE GENOMIC DNA]</scope>
    <source>
        <strain evidence="3 4">DSM 14045</strain>
    </source>
</reference>
<evidence type="ECO:0000256" key="1">
    <source>
        <dbReference type="SAM" id="Phobius"/>
    </source>
</evidence>
<keyword evidence="1" id="KW-1133">Transmembrane helix</keyword>
<name>A0A1H3IBR3_9FIRM</name>
<keyword evidence="1" id="KW-0472">Membrane</keyword>
<evidence type="ECO:0000259" key="2">
    <source>
        <dbReference type="PROSITE" id="PS51677"/>
    </source>
</evidence>
<dbReference type="PANTHER" id="PTHR10587">
    <property type="entry name" value="GLYCOSYL TRANSFERASE-RELATED"/>
    <property type="match status" value="1"/>
</dbReference>
<keyword evidence="4" id="KW-1185">Reference proteome</keyword>
<dbReference type="GO" id="GO:0016810">
    <property type="term" value="F:hydrolase activity, acting on carbon-nitrogen (but not peptide) bonds"/>
    <property type="evidence" value="ECO:0007669"/>
    <property type="project" value="InterPro"/>
</dbReference>
<proteinExistence type="predicted"/>
<dbReference type="Pfam" id="PF16403">
    <property type="entry name" value="Bact_surface_Ig-like"/>
    <property type="match status" value="3"/>
</dbReference>
<dbReference type="InterPro" id="IPR050248">
    <property type="entry name" value="Polysacc_deacetylase_ArnD"/>
</dbReference>
<dbReference type="InterPro" id="IPR032179">
    <property type="entry name" value="Cry22Aa_Ig-like"/>
</dbReference>
<dbReference type="InterPro" id="IPR011330">
    <property type="entry name" value="Glyco_hydro/deAcase_b/a-brl"/>
</dbReference>
<dbReference type="PROSITE" id="PS51677">
    <property type="entry name" value="NODB"/>
    <property type="match status" value="1"/>
</dbReference>
<gene>
    <name evidence="3" type="ORF">SAMN02910414_01132</name>
</gene>